<organism evidence="6 7">
    <name type="scientific">Candidatus Anaerotruncus excrementipullorum</name>
    <dbReference type="NCBI Taxonomy" id="2838465"/>
    <lineage>
        <taxon>Bacteria</taxon>
        <taxon>Bacillati</taxon>
        <taxon>Bacillota</taxon>
        <taxon>Clostridia</taxon>
        <taxon>Eubacteriales</taxon>
        <taxon>Oscillospiraceae</taxon>
        <taxon>Anaerotruncus</taxon>
    </lineage>
</organism>
<keyword evidence="3" id="KW-0238">DNA-binding</keyword>
<keyword evidence="4" id="KW-0804">Transcription</keyword>
<dbReference type="GO" id="GO:0032993">
    <property type="term" value="C:protein-DNA complex"/>
    <property type="evidence" value="ECO:0007669"/>
    <property type="project" value="TreeGrafter"/>
</dbReference>
<proteinExistence type="inferred from homology"/>
<dbReference type="FunFam" id="1.10.10.10:FF:000001">
    <property type="entry name" value="LysR family transcriptional regulator"/>
    <property type="match status" value="1"/>
</dbReference>
<gene>
    <name evidence="6" type="ORF">H9736_09235</name>
</gene>
<dbReference type="Gene3D" id="3.40.190.290">
    <property type="match status" value="1"/>
</dbReference>
<dbReference type="PANTHER" id="PTHR30346:SF28">
    <property type="entry name" value="HTH-TYPE TRANSCRIPTIONAL REGULATOR CYNR"/>
    <property type="match status" value="1"/>
</dbReference>
<reference evidence="6" key="2">
    <citation type="submission" date="2021-04" db="EMBL/GenBank/DDBJ databases">
        <authorList>
            <person name="Gilroy R."/>
        </authorList>
    </citation>
    <scope>NUCLEOTIDE SEQUENCE</scope>
    <source>
        <strain evidence="6">CHK188-5543</strain>
    </source>
</reference>
<dbReference type="SUPFAM" id="SSF53850">
    <property type="entry name" value="Periplasmic binding protein-like II"/>
    <property type="match status" value="1"/>
</dbReference>
<comment type="caution">
    <text evidence="6">The sequence shown here is derived from an EMBL/GenBank/DDBJ whole genome shotgun (WGS) entry which is preliminary data.</text>
</comment>
<dbReference type="PRINTS" id="PR00039">
    <property type="entry name" value="HTHLYSR"/>
</dbReference>
<keyword evidence="2" id="KW-0805">Transcription regulation</keyword>
<feature type="domain" description="HTH lysR-type" evidence="5">
    <location>
        <begin position="1"/>
        <end position="58"/>
    </location>
</feature>
<dbReference type="PANTHER" id="PTHR30346">
    <property type="entry name" value="TRANSCRIPTIONAL DUAL REGULATOR HCAR-RELATED"/>
    <property type="match status" value="1"/>
</dbReference>
<evidence type="ECO:0000313" key="6">
    <source>
        <dbReference type="EMBL" id="HIX66417.1"/>
    </source>
</evidence>
<dbReference type="PROSITE" id="PS50931">
    <property type="entry name" value="HTH_LYSR"/>
    <property type="match status" value="1"/>
</dbReference>
<reference evidence="6" key="1">
    <citation type="journal article" date="2021" name="PeerJ">
        <title>Extensive microbial diversity within the chicken gut microbiome revealed by metagenomics and culture.</title>
        <authorList>
            <person name="Gilroy R."/>
            <person name="Ravi A."/>
            <person name="Getino M."/>
            <person name="Pursley I."/>
            <person name="Horton D.L."/>
            <person name="Alikhan N.F."/>
            <person name="Baker D."/>
            <person name="Gharbi K."/>
            <person name="Hall N."/>
            <person name="Watson M."/>
            <person name="Adriaenssens E.M."/>
            <person name="Foster-Nyarko E."/>
            <person name="Jarju S."/>
            <person name="Secka A."/>
            <person name="Antonio M."/>
            <person name="Oren A."/>
            <person name="Chaudhuri R.R."/>
            <person name="La Ragione R."/>
            <person name="Hildebrand F."/>
            <person name="Pallen M.J."/>
        </authorList>
    </citation>
    <scope>NUCLEOTIDE SEQUENCE</scope>
    <source>
        <strain evidence="6">CHK188-5543</strain>
    </source>
</reference>
<comment type="similarity">
    <text evidence="1">Belongs to the LysR transcriptional regulatory family.</text>
</comment>
<accession>A0A9D2B8Q8</accession>
<name>A0A9D2B8Q8_9FIRM</name>
<dbReference type="EMBL" id="DXES01000193">
    <property type="protein sequence ID" value="HIX66417.1"/>
    <property type="molecule type" value="Genomic_DNA"/>
</dbReference>
<dbReference type="GO" id="GO:0003677">
    <property type="term" value="F:DNA binding"/>
    <property type="evidence" value="ECO:0007669"/>
    <property type="project" value="UniProtKB-KW"/>
</dbReference>
<evidence type="ECO:0000259" key="5">
    <source>
        <dbReference type="PROSITE" id="PS50931"/>
    </source>
</evidence>
<dbReference type="Gene3D" id="1.10.10.10">
    <property type="entry name" value="Winged helix-like DNA-binding domain superfamily/Winged helix DNA-binding domain"/>
    <property type="match status" value="1"/>
</dbReference>
<protein>
    <submittedName>
        <fullName evidence="6">LysR family transcriptional regulator</fullName>
    </submittedName>
</protein>
<dbReference type="Proteomes" id="UP000886800">
    <property type="component" value="Unassembled WGS sequence"/>
</dbReference>
<dbReference type="GO" id="GO:0003700">
    <property type="term" value="F:DNA-binding transcription factor activity"/>
    <property type="evidence" value="ECO:0007669"/>
    <property type="project" value="InterPro"/>
</dbReference>
<evidence type="ECO:0000256" key="1">
    <source>
        <dbReference type="ARBA" id="ARBA00009437"/>
    </source>
</evidence>
<evidence type="ECO:0000256" key="2">
    <source>
        <dbReference type="ARBA" id="ARBA00023015"/>
    </source>
</evidence>
<dbReference type="InterPro" id="IPR036390">
    <property type="entry name" value="WH_DNA-bd_sf"/>
</dbReference>
<dbReference type="InterPro" id="IPR036388">
    <property type="entry name" value="WH-like_DNA-bd_sf"/>
</dbReference>
<evidence type="ECO:0000313" key="7">
    <source>
        <dbReference type="Proteomes" id="UP000886800"/>
    </source>
</evidence>
<dbReference type="SUPFAM" id="SSF46785">
    <property type="entry name" value="Winged helix' DNA-binding domain"/>
    <property type="match status" value="1"/>
</dbReference>
<dbReference type="AlphaFoldDB" id="A0A9D2B8Q8"/>
<evidence type="ECO:0000256" key="3">
    <source>
        <dbReference type="ARBA" id="ARBA00023125"/>
    </source>
</evidence>
<dbReference type="Pfam" id="PF00126">
    <property type="entry name" value="HTH_1"/>
    <property type="match status" value="1"/>
</dbReference>
<evidence type="ECO:0000256" key="4">
    <source>
        <dbReference type="ARBA" id="ARBA00023163"/>
    </source>
</evidence>
<sequence>MELKQLEFFMTACDCGSLGKAAEQLYTTQPNVSKVISSLERELGKPLFERTSRGLKLTDYGKSIHQYADNILKNVELITHSGRTRHPETLSVSSYPSHVLVSVLVDLYKKDPTRIIEHRQDTVEGITNHVARGISELGILYVSQKQRMIFQHIIAHKNLEFVTMGIREACIYVGPHNPLFYGKGSVSLKEVYQLRFIRGLSDYFSMEHHLKQVNMGAIDSEKLHPAIYTNSEHFSMDLLQRTDLAELGIDINPPALPQSPENHLRCLRIEGEEANLILGYVVAKEHALSDIALELVEGMKAQLNASQKS</sequence>
<dbReference type="InterPro" id="IPR000847">
    <property type="entry name" value="LysR_HTH_N"/>
</dbReference>